<dbReference type="InterPro" id="IPR011330">
    <property type="entry name" value="Glyco_hydro/deAcase_b/a-brl"/>
</dbReference>
<dbReference type="PANTHER" id="PTHR34216">
    <property type="match status" value="1"/>
</dbReference>
<evidence type="ECO:0000313" key="4">
    <source>
        <dbReference type="Proteomes" id="UP000053784"/>
    </source>
</evidence>
<proteinExistence type="predicted"/>
<dbReference type="InterPro" id="IPR051398">
    <property type="entry name" value="Polysacch_Deacetylase"/>
</dbReference>
<dbReference type="GO" id="GO:0016810">
    <property type="term" value="F:hydrolase activity, acting on carbon-nitrogen (but not peptide) bonds"/>
    <property type="evidence" value="ECO:0007669"/>
    <property type="project" value="InterPro"/>
</dbReference>
<reference evidence="3 4" key="1">
    <citation type="submission" date="2014-03" db="EMBL/GenBank/DDBJ databases">
        <title>Selection and divergence in the genomes of co-occurring obligate luminous symbionts with specific hosts.</title>
        <authorList>
            <person name="Hendry T.A."/>
            <person name="de Wet J.R."/>
            <person name="Dunlap P.V."/>
        </authorList>
    </citation>
    <scope>NUCLEOTIDE SEQUENCE [LARGE SCALE GENOMIC DNA]</scope>
    <source>
        <strain evidence="3 4">Ppalp.1</strain>
    </source>
</reference>
<dbReference type="InterPro" id="IPR002509">
    <property type="entry name" value="NODB_dom"/>
</dbReference>
<organism evidence="3 4">
    <name type="scientific">Candidatus Photodesmus blepharonis</name>
    <dbReference type="NCBI Taxonomy" id="1179155"/>
    <lineage>
        <taxon>Bacteria</taxon>
        <taxon>Pseudomonadati</taxon>
        <taxon>Pseudomonadota</taxon>
        <taxon>Gammaproteobacteria</taxon>
        <taxon>Vibrionales</taxon>
        <taxon>Vibrionaceae</taxon>
        <taxon>Candidatus Photodesmus</taxon>
    </lineage>
</organism>
<dbReference type="GO" id="GO:0016757">
    <property type="term" value="F:glycosyltransferase activity"/>
    <property type="evidence" value="ECO:0007669"/>
    <property type="project" value="UniProtKB-ARBA"/>
</dbReference>
<gene>
    <name evidence="3" type="ORF">CF67_06027</name>
</gene>
<dbReference type="Gene3D" id="3.40.50.2000">
    <property type="entry name" value="Glycogen Phosphorylase B"/>
    <property type="match status" value="2"/>
</dbReference>
<dbReference type="PROSITE" id="PS51677">
    <property type="entry name" value="NODB"/>
    <property type="match status" value="1"/>
</dbReference>
<keyword evidence="4" id="KW-1185">Reference proteome</keyword>
<evidence type="ECO:0000259" key="2">
    <source>
        <dbReference type="PROSITE" id="PS51677"/>
    </source>
</evidence>
<dbReference type="Pfam" id="PF13439">
    <property type="entry name" value="Glyco_transf_4"/>
    <property type="match status" value="1"/>
</dbReference>
<evidence type="ECO:0000313" key="3">
    <source>
        <dbReference type="EMBL" id="KEY90973.1"/>
    </source>
</evidence>
<dbReference type="RefSeq" id="WP_034414901.1">
    <property type="nucleotide sequence ID" value="NZ_JGVK01000029.1"/>
</dbReference>
<dbReference type="CDD" id="cd03819">
    <property type="entry name" value="GT4_WavL-like"/>
    <property type="match status" value="1"/>
</dbReference>
<sequence length="586" mass="67634">MNILMALSQLEITGAEVYATTVGDKLISHGYNVYYVSDTLTRTHRGTFYKLHFNKRSILRRFWHVGYLLYLIKKNKIQLVHAHSRSSRWSCYFACKITGIAMVTSIHGRQSVHTSSKKVHAMGDKVLPVCEEVYKQLIHDFKVPTDIISINRNGVRTEDFFWHAAPTNDKPVISIIGRLTGPKGELCYKLLDECLDFDKYYVQVISASKIDPSFDKFSSQVNFFGHSQNITEILTQSDLVIGAGRVAMESLLCGRPTFAIGEAGAIGIINQNNISQAIATNFGDTGSKELDIDFLKIKSEVEKGLKNKYCSKQVTNIVRQNYDLNKIVDQLENIYQTTYVEKFLKKIPIIMYHRFIQNDSEKGVHGTYLHVEMLEKHFKLLKRMKFETLTFEDLANKEKIFRLELKKRYIIITADDGYEDNYYLLLPLLKKYNFKAVVYAVTKENFNRWDVEVKTNPDILIPLMTLEQIKTISDSGHVEIGGHTLTHPRLNTLTFEEQKMEIEKNKIYLEKLLGRKLISFAYPYGEYNQDSKDIAKKVGYQYAVATNGKQLDTHSDLYQISRIAIFPRTSVFGLWRKIFCTRFLKK</sequence>
<dbReference type="PANTHER" id="PTHR34216:SF7">
    <property type="entry name" value="POLY-BETA-1,6-N-ACETYL-D-GLUCOSAMINE N-DEACETYLASE"/>
    <property type="match status" value="1"/>
</dbReference>
<dbReference type="SUPFAM" id="SSF53756">
    <property type="entry name" value="UDP-Glycosyltransferase/glycogen phosphorylase"/>
    <property type="match status" value="1"/>
</dbReference>
<dbReference type="GO" id="GO:0005975">
    <property type="term" value="P:carbohydrate metabolic process"/>
    <property type="evidence" value="ECO:0007669"/>
    <property type="project" value="InterPro"/>
</dbReference>
<dbReference type="SUPFAM" id="SSF88713">
    <property type="entry name" value="Glycoside hydrolase/deacetylase"/>
    <property type="match status" value="1"/>
</dbReference>
<dbReference type="EMBL" id="JGVK01000029">
    <property type="protein sequence ID" value="KEY90973.1"/>
    <property type="molecule type" value="Genomic_DNA"/>
</dbReference>
<dbReference type="InterPro" id="IPR028098">
    <property type="entry name" value="Glyco_trans_4-like_N"/>
</dbReference>
<evidence type="ECO:0000256" key="1">
    <source>
        <dbReference type="ARBA" id="ARBA00022729"/>
    </source>
</evidence>
<dbReference type="eggNOG" id="COG0707">
    <property type="taxonomic scope" value="Bacteria"/>
</dbReference>
<accession>A0A084CME4</accession>
<protein>
    <submittedName>
        <fullName evidence="3">Polysaccharide deacetylase</fullName>
    </submittedName>
</protein>
<dbReference type="CDD" id="cd10918">
    <property type="entry name" value="CE4_NodB_like_5s_6s"/>
    <property type="match status" value="1"/>
</dbReference>
<keyword evidence="1" id="KW-0732">Signal</keyword>
<dbReference type="AlphaFoldDB" id="A0A084CME4"/>
<dbReference type="Pfam" id="PF01522">
    <property type="entry name" value="Polysacc_deac_1"/>
    <property type="match status" value="1"/>
</dbReference>
<dbReference type="OrthoDB" id="9814639at2"/>
<feature type="domain" description="NodB homology" evidence="2">
    <location>
        <begin position="408"/>
        <end position="586"/>
    </location>
</feature>
<dbReference type="Proteomes" id="UP000053784">
    <property type="component" value="Unassembled WGS sequence"/>
</dbReference>
<dbReference type="Gene3D" id="3.20.20.370">
    <property type="entry name" value="Glycoside hydrolase/deacetylase"/>
    <property type="match status" value="1"/>
</dbReference>
<dbReference type="eggNOG" id="COG0726">
    <property type="taxonomic scope" value="Bacteria"/>
</dbReference>
<dbReference type="STRING" id="1179155.CF67_06027"/>
<name>A0A084CME4_9GAMM</name>
<comment type="caution">
    <text evidence="3">The sequence shown here is derived from an EMBL/GenBank/DDBJ whole genome shotgun (WGS) entry which is preliminary data.</text>
</comment>